<keyword evidence="2" id="KW-1185">Reference proteome</keyword>
<proteinExistence type="predicted"/>
<dbReference type="EMBL" id="JAHRIM010040060">
    <property type="protein sequence ID" value="MEQ2266260.1"/>
    <property type="molecule type" value="Genomic_DNA"/>
</dbReference>
<sequence>MQPVSIAPFKGTRAVFRGHISPISVSTAFARVKPAYQSAFDITLNLLGGPFWQKDVNYFKESIIILDFFFSCKGGPFSPLSPTQVAEQFQISPKFDSFYFLRLEHDRCDALMP</sequence>
<evidence type="ECO:0000313" key="2">
    <source>
        <dbReference type="Proteomes" id="UP001444071"/>
    </source>
</evidence>
<organism evidence="1 2">
    <name type="scientific">Xenotaenia resolanae</name>
    <dbReference type="NCBI Taxonomy" id="208358"/>
    <lineage>
        <taxon>Eukaryota</taxon>
        <taxon>Metazoa</taxon>
        <taxon>Chordata</taxon>
        <taxon>Craniata</taxon>
        <taxon>Vertebrata</taxon>
        <taxon>Euteleostomi</taxon>
        <taxon>Actinopterygii</taxon>
        <taxon>Neopterygii</taxon>
        <taxon>Teleostei</taxon>
        <taxon>Neoteleostei</taxon>
        <taxon>Acanthomorphata</taxon>
        <taxon>Ovalentaria</taxon>
        <taxon>Atherinomorphae</taxon>
        <taxon>Cyprinodontiformes</taxon>
        <taxon>Goodeidae</taxon>
        <taxon>Xenotaenia</taxon>
    </lineage>
</organism>
<accession>A0ABV0W9M8</accession>
<reference evidence="1 2" key="1">
    <citation type="submission" date="2021-06" db="EMBL/GenBank/DDBJ databases">
        <authorList>
            <person name="Palmer J.M."/>
        </authorList>
    </citation>
    <scope>NUCLEOTIDE SEQUENCE [LARGE SCALE GENOMIC DNA]</scope>
    <source>
        <strain evidence="1 2">XR_2019</strain>
        <tissue evidence="1">Muscle</tissue>
    </source>
</reference>
<name>A0ABV0W9M8_9TELE</name>
<protein>
    <submittedName>
        <fullName evidence="1">Uncharacterized protein</fullName>
    </submittedName>
</protein>
<evidence type="ECO:0000313" key="1">
    <source>
        <dbReference type="EMBL" id="MEQ2266260.1"/>
    </source>
</evidence>
<comment type="caution">
    <text evidence="1">The sequence shown here is derived from an EMBL/GenBank/DDBJ whole genome shotgun (WGS) entry which is preliminary data.</text>
</comment>
<gene>
    <name evidence="1" type="ORF">XENORESO_006821</name>
</gene>
<dbReference type="Proteomes" id="UP001444071">
    <property type="component" value="Unassembled WGS sequence"/>
</dbReference>